<sequence>MRPYLKNNGAEQGSVLNGRVKGLFFSTLVDKSTNRPQTFSHYGPVRLYVEAHVMCNPACNLYFSDFYCHNVRHHLTVVLMPKSSPCNELCRQYLHQLDLFDNPYLRVFRFPNGSSCVLANMDIIVEIFYTETVNVSRILETGRGYMERTPTIGRGFAPSSGIPKKSTCEICNINLISPSENKKRQNI</sequence>
<dbReference type="AlphaFoldDB" id="A0A8S3VN80"/>
<evidence type="ECO:0000313" key="2">
    <source>
        <dbReference type="EMBL" id="CAG2255173.1"/>
    </source>
</evidence>
<dbReference type="Pfam" id="PF19281">
    <property type="entry name" value="PHYHIP_C"/>
    <property type="match status" value="1"/>
</dbReference>
<protein>
    <recommendedName>
        <fullName evidence="1">Phytanoyl-CoA hydroxylase-interacting protein-like C-terminal domain-containing protein</fullName>
    </recommendedName>
</protein>
<accession>A0A8S3VN80</accession>
<feature type="domain" description="Phytanoyl-CoA hydroxylase-interacting protein-like C-terminal" evidence="1">
    <location>
        <begin position="1"/>
        <end position="137"/>
    </location>
</feature>
<proteinExistence type="predicted"/>
<dbReference type="PANTHER" id="PTHR15698">
    <property type="entry name" value="PROTEIN CBG15099"/>
    <property type="match status" value="1"/>
</dbReference>
<dbReference type="PANTHER" id="PTHR15698:SF10">
    <property type="entry name" value="PHYTANOYL-COA HYDROXYLASE-INTERACTING PROTEIN-LIKE C-TERMINAL DOMAIN-CONTAINING PROTEIN"/>
    <property type="match status" value="1"/>
</dbReference>
<dbReference type="EMBL" id="CAJPWZ010003259">
    <property type="protein sequence ID" value="CAG2255173.1"/>
    <property type="molecule type" value="Genomic_DNA"/>
</dbReference>
<dbReference type="Proteomes" id="UP000683360">
    <property type="component" value="Unassembled WGS sequence"/>
</dbReference>
<gene>
    <name evidence="2" type="ORF">MEDL_66452</name>
</gene>
<dbReference type="InterPro" id="IPR042868">
    <property type="entry name" value="PHYHIP/PHYHIPL"/>
</dbReference>
<dbReference type="OrthoDB" id="6089816at2759"/>
<organism evidence="2 3">
    <name type="scientific">Mytilus edulis</name>
    <name type="common">Blue mussel</name>
    <dbReference type="NCBI Taxonomy" id="6550"/>
    <lineage>
        <taxon>Eukaryota</taxon>
        <taxon>Metazoa</taxon>
        <taxon>Spiralia</taxon>
        <taxon>Lophotrochozoa</taxon>
        <taxon>Mollusca</taxon>
        <taxon>Bivalvia</taxon>
        <taxon>Autobranchia</taxon>
        <taxon>Pteriomorphia</taxon>
        <taxon>Mytilida</taxon>
        <taxon>Mytiloidea</taxon>
        <taxon>Mytilidae</taxon>
        <taxon>Mytilinae</taxon>
        <taxon>Mytilus</taxon>
    </lineage>
</organism>
<evidence type="ECO:0000259" key="1">
    <source>
        <dbReference type="Pfam" id="PF19281"/>
    </source>
</evidence>
<reference evidence="2" key="1">
    <citation type="submission" date="2021-03" db="EMBL/GenBank/DDBJ databases">
        <authorList>
            <person name="Bekaert M."/>
        </authorList>
    </citation>
    <scope>NUCLEOTIDE SEQUENCE</scope>
</reference>
<keyword evidence="3" id="KW-1185">Reference proteome</keyword>
<evidence type="ECO:0000313" key="3">
    <source>
        <dbReference type="Proteomes" id="UP000683360"/>
    </source>
</evidence>
<comment type="caution">
    <text evidence="2">The sequence shown here is derived from an EMBL/GenBank/DDBJ whole genome shotgun (WGS) entry which is preliminary data.</text>
</comment>
<name>A0A8S3VN80_MYTED</name>
<dbReference type="InterPro" id="IPR045545">
    <property type="entry name" value="PHYIP/PHIPL_C"/>
</dbReference>